<dbReference type="PANTHER" id="PTHR43156">
    <property type="entry name" value="STAGE II SPORULATION PROTEIN E-RELATED"/>
    <property type="match status" value="1"/>
</dbReference>
<keyword evidence="4" id="KW-1133">Transmembrane helix</keyword>
<feature type="transmembrane region" description="Helical" evidence="4">
    <location>
        <begin position="319"/>
        <end position="339"/>
    </location>
</feature>
<dbReference type="Pfam" id="PF07228">
    <property type="entry name" value="SpoIIE"/>
    <property type="match status" value="1"/>
</dbReference>
<protein>
    <recommendedName>
        <fullName evidence="5">PPM-type phosphatase domain-containing protein</fullName>
    </recommendedName>
</protein>
<dbReference type="InterPro" id="IPR019734">
    <property type="entry name" value="TPR_rpt"/>
</dbReference>
<dbReference type="SUPFAM" id="SSF48452">
    <property type="entry name" value="TPR-like"/>
    <property type="match status" value="1"/>
</dbReference>
<dbReference type="InterPro" id="IPR036457">
    <property type="entry name" value="PPM-type-like_dom_sf"/>
</dbReference>
<dbReference type="PANTHER" id="PTHR43156:SF9">
    <property type="entry name" value="HAMP DOMAIN-CONTAINING PROTEIN"/>
    <property type="match status" value="1"/>
</dbReference>
<keyword evidence="4" id="KW-0472">Membrane</keyword>
<keyword evidence="7" id="KW-1185">Reference proteome</keyword>
<feature type="coiled-coil region" evidence="3">
    <location>
        <begin position="257"/>
        <end position="309"/>
    </location>
</feature>
<organism evidence="6 7">
    <name type="scientific">Parvicella tangerina</name>
    <dbReference type="NCBI Taxonomy" id="2829795"/>
    <lineage>
        <taxon>Bacteria</taxon>
        <taxon>Pseudomonadati</taxon>
        <taxon>Bacteroidota</taxon>
        <taxon>Flavobacteriia</taxon>
        <taxon>Flavobacteriales</taxon>
        <taxon>Parvicellaceae</taxon>
        <taxon>Parvicella</taxon>
    </lineage>
</organism>
<dbReference type="Gene3D" id="1.25.40.10">
    <property type="entry name" value="Tetratricopeptide repeat domain"/>
    <property type="match status" value="2"/>
</dbReference>
<keyword evidence="1" id="KW-0378">Hydrolase</keyword>
<dbReference type="InterPro" id="IPR052016">
    <property type="entry name" value="Bact_Sigma-Reg"/>
</dbReference>
<evidence type="ECO:0000259" key="5">
    <source>
        <dbReference type="SMART" id="SM00331"/>
    </source>
</evidence>
<dbReference type="RefSeq" id="WP_258541860.1">
    <property type="nucleotide sequence ID" value="NZ_OU015584.1"/>
</dbReference>
<sequence>MSNEEVLELADELYYSNPDSSYKLCKSLEESELNSAQKAELSMLLARYNILTTDYEGAEIELQKAKKLFEEIDSQMGIARVYGLQSILAMRLGEHVKSMNLVKKKYGIYVDLDFVEGQSNPLINISGNYLELNKPDSALIYMKKLEKIKEHIGTASFYFYYQNWGRYYDQIGEYEVAEQHFLKALKIAEEEEMTDSKATVLMMIGELYLSQKKYDLAIKYANMSYAFSDANDLIYEKRDALSVLVGIADEQQDFLSAFKFQKELSELEKEILNIEKINNVKNVKAKLDIAEKEKVIADKDAKLAKSELETANAKFTSRIFLFSLIAIVLILGLVAFAFIKTKKLNEIISEQHQALEIKNHQLSEALTDLEGSINYSKLIQDTLLPGSNSWRKYFSEDFTIFLPRDKVSGDFYWNYEDDQYVYFCVADCTGHGVPGAMVSVVGMNALEAAVAVEKINSPGKILDRLAEIVERTFSNEEKSMKDGMDIAFCRLDKNSKELVYAGANNPLYLVNARGLNIYKANKQPIGKYEGRIPFSEDHIQLSEGDAIYLFSDGYADQFGGPKGKKFMYKTLRLLIEENKLRTMPEQKEVLLTAFNKWKEGYEQVDDVCMVGLRV</sequence>
<gene>
    <name evidence="6" type="ORF">CRYO30217_01666</name>
</gene>
<feature type="repeat" description="TPR" evidence="2">
    <location>
        <begin position="158"/>
        <end position="191"/>
    </location>
</feature>
<evidence type="ECO:0000256" key="4">
    <source>
        <dbReference type="SAM" id="Phobius"/>
    </source>
</evidence>
<dbReference type="InterPro" id="IPR001932">
    <property type="entry name" value="PPM-type_phosphatase-like_dom"/>
</dbReference>
<keyword evidence="2" id="KW-0802">TPR repeat</keyword>
<evidence type="ECO:0000256" key="3">
    <source>
        <dbReference type="SAM" id="Coils"/>
    </source>
</evidence>
<keyword evidence="4" id="KW-0812">Transmembrane</keyword>
<dbReference type="Gene3D" id="3.60.40.10">
    <property type="entry name" value="PPM-type phosphatase domain"/>
    <property type="match status" value="1"/>
</dbReference>
<dbReference type="SMART" id="SM00028">
    <property type="entry name" value="TPR"/>
    <property type="match status" value="2"/>
</dbReference>
<dbReference type="Proteomes" id="UP000683507">
    <property type="component" value="Chromosome"/>
</dbReference>
<evidence type="ECO:0000313" key="7">
    <source>
        <dbReference type="Proteomes" id="UP000683507"/>
    </source>
</evidence>
<dbReference type="EMBL" id="OU015584">
    <property type="protein sequence ID" value="CAG5081554.1"/>
    <property type="molecule type" value="Genomic_DNA"/>
</dbReference>
<dbReference type="GO" id="GO:0016791">
    <property type="term" value="F:phosphatase activity"/>
    <property type="evidence" value="ECO:0007669"/>
    <property type="project" value="TreeGrafter"/>
</dbReference>
<accession>A0A916JLS6</accession>
<feature type="domain" description="PPM-type phosphatase" evidence="5">
    <location>
        <begin position="395"/>
        <end position="614"/>
    </location>
</feature>
<dbReference type="Pfam" id="PF13424">
    <property type="entry name" value="TPR_12"/>
    <property type="match status" value="1"/>
</dbReference>
<proteinExistence type="predicted"/>
<evidence type="ECO:0000256" key="1">
    <source>
        <dbReference type="ARBA" id="ARBA00022801"/>
    </source>
</evidence>
<dbReference type="AlphaFoldDB" id="A0A916JLS6"/>
<feature type="coiled-coil region" evidence="3">
    <location>
        <begin position="48"/>
        <end position="75"/>
    </location>
</feature>
<reference evidence="6" key="1">
    <citation type="submission" date="2021-04" db="EMBL/GenBank/DDBJ databases">
        <authorList>
            <person name="Rodrigo-Torres L."/>
            <person name="Arahal R. D."/>
            <person name="Lucena T."/>
        </authorList>
    </citation>
    <scope>NUCLEOTIDE SEQUENCE</scope>
    <source>
        <strain evidence="6">AS29M-1</strain>
    </source>
</reference>
<dbReference type="PROSITE" id="PS50005">
    <property type="entry name" value="TPR"/>
    <property type="match status" value="1"/>
</dbReference>
<evidence type="ECO:0000256" key="2">
    <source>
        <dbReference type="PROSITE-ProRule" id="PRU00339"/>
    </source>
</evidence>
<dbReference type="KEGG" id="ptan:CRYO30217_01666"/>
<keyword evidence="3" id="KW-0175">Coiled coil</keyword>
<evidence type="ECO:0000313" key="6">
    <source>
        <dbReference type="EMBL" id="CAG5081554.1"/>
    </source>
</evidence>
<dbReference type="InterPro" id="IPR011990">
    <property type="entry name" value="TPR-like_helical_dom_sf"/>
</dbReference>
<dbReference type="SMART" id="SM00331">
    <property type="entry name" value="PP2C_SIG"/>
    <property type="match status" value="1"/>
</dbReference>
<name>A0A916JLS6_9FLAO</name>